<keyword evidence="8" id="KW-1185">Reference proteome</keyword>
<feature type="transmembrane region" description="Helical" evidence="6">
    <location>
        <begin position="318"/>
        <end position="344"/>
    </location>
</feature>
<sequence length="376" mass="39961">MSRDVEKGALQDKVFVLLLVLVSLAFAWILLPFYSAVLWAVILALVFSPVQRWFIGRLPNQPNLATFLTLLSIVGIVLVPVAFTGASIVSEATTLYENIQSGDVNLGTILQRFLDALPSWATDFLAHFGVTDVADMQARIISLLAEGSQFFATQAVLVGQGTANVLLGTSIMLYLLYFFLRDGGKLSQKIIHAVPLAGEYKAALFEKIAVVVRAMVKGTILVAIVQGFLGGVIFWALGIRGAVLWGVVMAFLSLLPAVGASIVWFPVAVYLIATGDIGKGLILIAFGAGVIGLVDNLLRPYLVGKDTALPDYVVLISTLGGIALLGLNGLVVGPLIAALFIAVWDIAARSDVVPNAAVHDDTPAADEPPADKRKAR</sequence>
<evidence type="ECO:0000256" key="3">
    <source>
        <dbReference type="ARBA" id="ARBA00022692"/>
    </source>
</evidence>
<dbReference type="Proteomes" id="UP000031643">
    <property type="component" value="Chromosome"/>
</dbReference>
<feature type="transmembrane region" description="Helical" evidence="6">
    <location>
        <begin position="214"/>
        <end position="237"/>
    </location>
</feature>
<evidence type="ECO:0000313" key="7">
    <source>
        <dbReference type="EMBL" id="BAQ17143.1"/>
    </source>
</evidence>
<evidence type="ECO:0000256" key="2">
    <source>
        <dbReference type="ARBA" id="ARBA00009773"/>
    </source>
</evidence>
<dbReference type="RefSeq" id="WP_045369773.1">
    <property type="nucleotide sequence ID" value="NZ_AP014648.1"/>
</dbReference>
<dbReference type="InterPro" id="IPR002549">
    <property type="entry name" value="AI-2E-like"/>
</dbReference>
<dbReference type="EMBL" id="AP014648">
    <property type="protein sequence ID" value="BAQ17143.1"/>
    <property type="molecule type" value="Genomic_DNA"/>
</dbReference>
<feature type="transmembrane region" description="Helical" evidence="6">
    <location>
        <begin position="280"/>
        <end position="298"/>
    </location>
</feature>
<evidence type="ECO:0000256" key="5">
    <source>
        <dbReference type="ARBA" id="ARBA00023136"/>
    </source>
</evidence>
<feature type="transmembrane region" description="Helical" evidence="6">
    <location>
        <begin position="243"/>
        <end position="273"/>
    </location>
</feature>
<feature type="transmembrane region" description="Helical" evidence="6">
    <location>
        <begin position="37"/>
        <end position="55"/>
    </location>
</feature>
<name>A0A0A8K2F3_9HYPH</name>
<feature type="transmembrane region" description="Helical" evidence="6">
    <location>
        <begin position="161"/>
        <end position="180"/>
    </location>
</feature>
<dbReference type="AlphaFoldDB" id="A0A0A8K2F3"/>
<evidence type="ECO:0000256" key="1">
    <source>
        <dbReference type="ARBA" id="ARBA00004141"/>
    </source>
</evidence>
<dbReference type="GO" id="GO:0016020">
    <property type="term" value="C:membrane"/>
    <property type="evidence" value="ECO:0007669"/>
    <property type="project" value="UniProtKB-SubCell"/>
</dbReference>
<dbReference type="HOGENOM" id="CLU_041771_2_2_5"/>
<evidence type="ECO:0000256" key="6">
    <source>
        <dbReference type="SAM" id="Phobius"/>
    </source>
</evidence>
<dbReference type="KEGG" id="mcg:GL4_1689"/>
<dbReference type="PANTHER" id="PTHR21716:SF4">
    <property type="entry name" value="TRANSMEMBRANE PROTEIN 245"/>
    <property type="match status" value="1"/>
</dbReference>
<keyword evidence="4 6" id="KW-1133">Transmembrane helix</keyword>
<dbReference type="STRING" id="1384459.GL4_1689"/>
<proteinExistence type="inferred from homology"/>
<reference evidence="7 8" key="1">
    <citation type="submission" date="2014-09" db="EMBL/GenBank/DDBJ databases">
        <title>Genome sequencing of Methyloceanibacter caenitepidi Gela4.</title>
        <authorList>
            <person name="Takeuchi M."/>
            <person name="Susumu S."/>
            <person name="Kamagata Y."/>
            <person name="Oshima K."/>
            <person name="Hattori M."/>
            <person name="Iwasaki W."/>
        </authorList>
    </citation>
    <scope>NUCLEOTIDE SEQUENCE [LARGE SCALE GENOMIC DNA]</scope>
    <source>
        <strain evidence="7 8">Gela4</strain>
    </source>
</reference>
<comment type="similarity">
    <text evidence="2">Belongs to the autoinducer-2 exporter (AI-2E) (TC 2.A.86) family.</text>
</comment>
<organism evidence="7 8">
    <name type="scientific">Methyloceanibacter caenitepidi</name>
    <dbReference type="NCBI Taxonomy" id="1384459"/>
    <lineage>
        <taxon>Bacteria</taxon>
        <taxon>Pseudomonadati</taxon>
        <taxon>Pseudomonadota</taxon>
        <taxon>Alphaproteobacteria</taxon>
        <taxon>Hyphomicrobiales</taxon>
        <taxon>Hyphomicrobiaceae</taxon>
        <taxon>Methyloceanibacter</taxon>
    </lineage>
</organism>
<accession>A0A0A8K2F3</accession>
<comment type="subcellular location">
    <subcellularLocation>
        <location evidence="1">Membrane</location>
        <topology evidence="1">Multi-pass membrane protein</topology>
    </subcellularLocation>
</comment>
<keyword evidence="3 6" id="KW-0812">Transmembrane</keyword>
<dbReference type="OrthoDB" id="106838at2"/>
<dbReference type="PANTHER" id="PTHR21716">
    <property type="entry name" value="TRANSMEMBRANE PROTEIN"/>
    <property type="match status" value="1"/>
</dbReference>
<evidence type="ECO:0000313" key="8">
    <source>
        <dbReference type="Proteomes" id="UP000031643"/>
    </source>
</evidence>
<protein>
    <submittedName>
        <fullName evidence="7">Membrane protein, putative</fullName>
    </submittedName>
</protein>
<evidence type="ECO:0000256" key="4">
    <source>
        <dbReference type="ARBA" id="ARBA00022989"/>
    </source>
</evidence>
<feature type="transmembrane region" description="Helical" evidence="6">
    <location>
        <begin position="12"/>
        <end position="31"/>
    </location>
</feature>
<dbReference type="Pfam" id="PF01594">
    <property type="entry name" value="AI-2E_transport"/>
    <property type="match status" value="1"/>
</dbReference>
<keyword evidence="5 6" id="KW-0472">Membrane</keyword>
<feature type="transmembrane region" description="Helical" evidence="6">
    <location>
        <begin position="67"/>
        <end position="89"/>
    </location>
</feature>
<gene>
    <name evidence="7" type="ORF">GL4_1689</name>
</gene>